<comment type="caution">
    <text evidence="1">The sequence shown here is derived from an EMBL/GenBank/DDBJ whole genome shotgun (WGS) entry which is preliminary data.</text>
</comment>
<dbReference type="Proteomes" id="UP001501584">
    <property type="component" value="Unassembled WGS sequence"/>
</dbReference>
<accession>A0ABP5S7D3</accession>
<dbReference type="Gene3D" id="3.40.190.10">
    <property type="entry name" value="Periplasmic binding protein-like II"/>
    <property type="match status" value="1"/>
</dbReference>
<dbReference type="EMBL" id="BAAASX010000001">
    <property type="protein sequence ID" value="GAA2321308.1"/>
    <property type="molecule type" value="Genomic_DNA"/>
</dbReference>
<protein>
    <submittedName>
        <fullName evidence="1">Extracellular solute-binding protein</fullName>
    </submittedName>
</protein>
<organism evidence="1 2">
    <name type="scientific">Glycomyces rutgersensis</name>
    <dbReference type="NCBI Taxonomy" id="58115"/>
    <lineage>
        <taxon>Bacteria</taxon>
        <taxon>Bacillati</taxon>
        <taxon>Actinomycetota</taxon>
        <taxon>Actinomycetes</taxon>
        <taxon>Glycomycetales</taxon>
        <taxon>Glycomycetaceae</taxon>
        <taxon>Glycomyces</taxon>
    </lineage>
</organism>
<keyword evidence="2" id="KW-1185">Reference proteome</keyword>
<proteinExistence type="predicted"/>
<gene>
    <name evidence="1" type="ORF">GCM10010403_09040</name>
</gene>
<dbReference type="SUPFAM" id="SSF53850">
    <property type="entry name" value="Periplasmic binding protein-like II"/>
    <property type="match status" value="1"/>
</dbReference>
<evidence type="ECO:0000313" key="1">
    <source>
        <dbReference type="EMBL" id="GAA2321308.1"/>
    </source>
</evidence>
<evidence type="ECO:0000313" key="2">
    <source>
        <dbReference type="Proteomes" id="UP001501584"/>
    </source>
</evidence>
<reference evidence="2" key="1">
    <citation type="journal article" date="2019" name="Int. J. Syst. Evol. Microbiol.">
        <title>The Global Catalogue of Microorganisms (GCM) 10K type strain sequencing project: providing services to taxonomists for standard genome sequencing and annotation.</title>
        <authorList>
            <consortium name="The Broad Institute Genomics Platform"/>
            <consortium name="The Broad Institute Genome Sequencing Center for Infectious Disease"/>
            <person name="Wu L."/>
            <person name="Ma J."/>
        </authorList>
    </citation>
    <scope>NUCLEOTIDE SEQUENCE [LARGE SCALE GENOMIC DNA]</scope>
    <source>
        <strain evidence="2">JCM 6238</strain>
    </source>
</reference>
<sequence length="570" mass="61964">MQYDRKDSIVATPSDGSIFRRRSLFKAAGLGIAGAAGLPVIAACSDIETGSGSSQETSGFDFLPEYKEWPLPVEPDLIGEPPNHPSGFTTYPEPVPAIENVPSNSGTFEITVPMWGEAPSPSEPYFAAITEACGGTQVNLRQADGMTYAETSVQWLNANEFGDGIMFFSWMTGSNPNFQETVVNTFYDLTDIVKGDISERWPLLAGLPTASWGQSVWSTDPKDPDSARVFGIPGSFSGGPGNAVFARTDLLEADGLAMPTTVEELLEVARAWSDDAGGRWAFGGLDYLTPSWFGLASADGWAYIDGKLVHNCERPEYTEWLEFRRTVWDEKLVHPDIPSGTLDGQALHKAGTILFQLDGISWWQGFVDQAAAEGLTGSIAPLGALSAKGREPLVYVNQSVDSWTFLRKDLSKEQVEEFLDFCNFASAPFGTTEYELLNYGVEGTDFNYGPDGVPVYTASGAKVVQAPVNHKTISGHVQQFITGTPDMVQARFEYNAALKDFAEVNIFEGMRVEGPADFKSAAQVLNDQQNDIAYGRAELSTIPDMVQTFLDNGGEAAREHYTAAYDKLHG</sequence>
<name>A0ABP5S7D3_9ACTN</name>